<evidence type="ECO:0000313" key="3">
    <source>
        <dbReference type="Proteomes" id="UP000001876"/>
    </source>
</evidence>
<feature type="region of interest" description="Disordered" evidence="1">
    <location>
        <begin position="1"/>
        <end position="87"/>
    </location>
</feature>
<feature type="region of interest" description="Disordered" evidence="1">
    <location>
        <begin position="590"/>
        <end position="618"/>
    </location>
</feature>
<gene>
    <name evidence="2" type="ORF">MICPUCDRAFT_55373</name>
</gene>
<accession>C1MKK7</accession>
<name>C1MKK7_MICPC</name>
<dbReference type="RefSeq" id="XP_003056012.1">
    <property type="nucleotide sequence ID" value="XM_003055966.1"/>
</dbReference>
<evidence type="ECO:0000256" key="1">
    <source>
        <dbReference type="SAM" id="MobiDB-lite"/>
    </source>
</evidence>
<dbReference type="KEGG" id="mpp:MICPUCDRAFT_55373"/>
<dbReference type="AlphaFoldDB" id="C1MKK7"/>
<reference evidence="2 3" key="1">
    <citation type="journal article" date="2009" name="Science">
        <title>Green evolution and dynamic adaptations revealed by genomes of the marine picoeukaryotes Micromonas.</title>
        <authorList>
            <person name="Worden A.Z."/>
            <person name="Lee J.H."/>
            <person name="Mock T."/>
            <person name="Rouze P."/>
            <person name="Simmons M.P."/>
            <person name="Aerts A.L."/>
            <person name="Allen A.E."/>
            <person name="Cuvelier M.L."/>
            <person name="Derelle E."/>
            <person name="Everett M.V."/>
            <person name="Foulon E."/>
            <person name="Grimwood J."/>
            <person name="Gundlach H."/>
            <person name="Henrissat B."/>
            <person name="Napoli C."/>
            <person name="McDonald S.M."/>
            <person name="Parker M.S."/>
            <person name="Rombauts S."/>
            <person name="Salamov A."/>
            <person name="Von Dassow P."/>
            <person name="Badger J.H."/>
            <person name="Coutinho P.M."/>
            <person name="Demir E."/>
            <person name="Dubchak I."/>
            <person name="Gentemann C."/>
            <person name="Eikrem W."/>
            <person name="Gready J.E."/>
            <person name="John U."/>
            <person name="Lanier W."/>
            <person name="Lindquist E.A."/>
            <person name="Lucas S."/>
            <person name="Mayer K.F."/>
            <person name="Moreau H."/>
            <person name="Not F."/>
            <person name="Otillar R."/>
            <person name="Panaud O."/>
            <person name="Pangilinan J."/>
            <person name="Paulsen I."/>
            <person name="Piegu B."/>
            <person name="Poliakov A."/>
            <person name="Robbens S."/>
            <person name="Schmutz J."/>
            <person name="Toulza E."/>
            <person name="Wyss T."/>
            <person name="Zelensky A."/>
            <person name="Zhou K."/>
            <person name="Armbrust E.V."/>
            <person name="Bhattacharya D."/>
            <person name="Goodenough U.W."/>
            <person name="Van de Peer Y."/>
            <person name="Grigoriev I.V."/>
        </authorList>
    </citation>
    <scope>NUCLEOTIDE SEQUENCE [LARGE SCALE GENOMIC DNA]</scope>
    <source>
        <strain evidence="2 3">CCMP1545</strain>
    </source>
</reference>
<evidence type="ECO:0000313" key="2">
    <source>
        <dbReference type="EMBL" id="EEH59388.1"/>
    </source>
</evidence>
<feature type="compositionally biased region" description="Basic and acidic residues" evidence="1">
    <location>
        <begin position="124"/>
        <end position="134"/>
    </location>
</feature>
<feature type="compositionally biased region" description="Basic and acidic residues" evidence="1">
    <location>
        <begin position="192"/>
        <end position="220"/>
    </location>
</feature>
<dbReference type="EMBL" id="GG663736">
    <property type="protein sequence ID" value="EEH59388.1"/>
    <property type="molecule type" value="Genomic_DNA"/>
</dbReference>
<protein>
    <submittedName>
        <fullName evidence="2">Predicted protein</fullName>
    </submittedName>
</protein>
<feature type="region of interest" description="Disordered" evidence="1">
    <location>
        <begin position="124"/>
        <end position="229"/>
    </location>
</feature>
<dbReference type="GeneID" id="9681344"/>
<organism evidence="3">
    <name type="scientific">Micromonas pusilla (strain CCMP1545)</name>
    <name type="common">Picoplanktonic green alga</name>
    <dbReference type="NCBI Taxonomy" id="564608"/>
    <lineage>
        <taxon>Eukaryota</taxon>
        <taxon>Viridiplantae</taxon>
        <taxon>Chlorophyta</taxon>
        <taxon>Mamiellophyceae</taxon>
        <taxon>Mamiellales</taxon>
        <taxon>Mamiellaceae</taxon>
        <taxon>Micromonas</taxon>
    </lineage>
</organism>
<proteinExistence type="predicted"/>
<feature type="compositionally biased region" description="Basic and acidic residues" evidence="1">
    <location>
        <begin position="51"/>
        <end position="60"/>
    </location>
</feature>
<dbReference type="Proteomes" id="UP000001876">
    <property type="component" value="Unassembled WGS sequence"/>
</dbReference>
<sequence>MPQPQVANGERRTAGGAHGGQIRRGPAKAKPKTERGVGGGGVAATSPPPTERFDDRDRKFYAVGDAPPSPEYDNSDSSVSGSEDEYAHTTDVVLGEITGEVNLSEYMIELERKFQAELLEAASRVREAGSEGRGETPGQGAGRRNWSAAGYARGGGSGEIGRDGFEPAAGALRLGATPGYDRPQIGGLSDADCARPGDAARRDTVRRDNSDDSDRRCGHDDADDDPDINYAYGEIDYGIETDSGFAADIFGTDGADAAELSPGTGLYEDDSDDELWIGEHAMDVSGRRVNVLAGATGVGRSVDSSGEERKKVNATLGVVSNGFLQSYLGGGSSNSSSDVHDNAYGVHEVIARGGKSAEVAGAIGDGLSAAEFGGGRLRACCVDFDRDAAPAHAAAISLVKSPGRRRPRITSASAAQTREEISRHWELLQRPPSRQRPPPESLNLFQPFTDPSTSGSRPGPGFITGDIPADKIRDGTSEMIRLSGDARVAKAGEVRGVALASRPSTSGGGSCRRAFFGASQLVPRHGARPPSRKALGNFHAAARARVYGASDSGGGDGGSDGCGIGWGTVSGRSDNGGDFEFTVQGRSAAGAVPGYGKGSSRPTGMAASMLPYASTRDT</sequence>
<keyword evidence="3" id="KW-1185">Reference proteome</keyword>